<dbReference type="InterPro" id="IPR042489">
    <property type="entry name" value="CapZ_alpha_1"/>
</dbReference>
<organism evidence="7 8">
    <name type="scientific">Myxozyma melibiosi</name>
    <dbReference type="NCBI Taxonomy" id="54550"/>
    <lineage>
        <taxon>Eukaryota</taxon>
        <taxon>Fungi</taxon>
        <taxon>Dikarya</taxon>
        <taxon>Ascomycota</taxon>
        <taxon>Saccharomycotina</taxon>
        <taxon>Lipomycetes</taxon>
        <taxon>Lipomycetales</taxon>
        <taxon>Lipomycetaceae</taxon>
        <taxon>Myxozyma</taxon>
    </lineage>
</organism>
<evidence type="ECO:0000256" key="5">
    <source>
        <dbReference type="ARBA" id="ARBA00025389"/>
    </source>
</evidence>
<dbReference type="PANTHER" id="PTHR10653:SF0">
    <property type="entry name" value="F-ACTIN-CAPPING PROTEIN SUBUNIT ALPHA"/>
    <property type="match status" value="1"/>
</dbReference>
<evidence type="ECO:0000256" key="4">
    <source>
        <dbReference type="ARBA" id="ARBA00023203"/>
    </source>
</evidence>
<evidence type="ECO:0000256" key="1">
    <source>
        <dbReference type="ARBA" id="ARBA00010479"/>
    </source>
</evidence>
<dbReference type="PROSITE" id="PS00749">
    <property type="entry name" value="F_ACTIN_CAPPING_A_2"/>
    <property type="match status" value="1"/>
</dbReference>
<reference evidence="7 8" key="1">
    <citation type="submission" date="2024-03" db="EMBL/GenBank/DDBJ databases">
        <title>Genome-scale model development and genomic sequencing of the oleaginous clade Lipomyces.</title>
        <authorList>
            <consortium name="Lawrence Berkeley National Laboratory"/>
            <person name="Czajka J.J."/>
            <person name="Han Y."/>
            <person name="Kim J."/>
            <person name="Mondo S.J."/>
            <person name="Hofstad B.A."/>
            <person name="Robles A."/>
            <person name="Haridas S."/>
            <person name="Riley R."/>
            <person name="LaButti K."/>
            <person name="Pangilinan J."/>
            <person name="Andreopoulos W."/>
            <person name="Lipzen A."/>
            <person name="Yan J."/>
            <person name="Wang M."/>
            <person name="Ng V."/>
            <person name="Grigoriev I.V."/>
            <person name="Spatafora J.W."/>
            <person name="Magnuson J.K."/>
            <person name="Baker S.E."/>
            <person name="Pomraning K.R."/>
        </authorList>
    </citation>
    <scope>NUCLEOTIDE SEQUENCE [LARGE SCALE GENOMIC DNA]</scope>
    <source>
        <strain evidence="7 8">Phaff 52-87</strain>
    </source>
</reference>
<comment type="caution">
    <text evidence="7">The sequence shown here is derived from an EMBL/GenBank/DDBJ whole genome shotgun (WGS) entry which is preliminary data.</text>
</comment>
<dbReference type="Gene3D" id="3.30.1140.60">
    <property type="entry name" value="F-actin capping protein, alpha subunit"/>
    <property type="match status" value="1"/>
</dbReference>
<dbReference type="InterPro" id="IPR042276">
    <property type="entry name" value="CapZ_alpha/beta_2"/>
</dbReference>
<dbReference type="SUPFAM" id="SSF90096">
    <property type="entry name" value="Subunits of heterodimeric actin filament capping protein Capz"/>
    <property type="match status" value="1"/>
</dbReference>
<proteinExistence type="inferred from homology"/>
<dbReference type="InterPro" id="IPR037282">
    <property type="entry name" value="CapZ_alpha/beta"/>
</dbReference>
<evidence type="ECO:0000256" key="3">
    <source>
        <dbReference type="ARBA" id="ARBA00022467"/>
    </source>
</evidence>
<gene>
    <name evidence="7" type="ORF">BZA70DRAFT_279583</name>
</gene>
<protein>
    <recommendedName>
        <fullName evidence="2 6">F-actin-capping protein subunit alpha</fullName>
    </recommendedName>
</protein>
<dbReference type="RefSeq" id="XP_064767643.1">
    <property type="nucleotide sequence ID" value="XM_064912803.1"/>
</dbReference>
<evidence type="ECO:0000256" key="6">
    <source>
        <dbReference type="RuleBase" id="RU365077"/>
    </source>
</evidence>
<evidence type="ECO:0000313" key="8">
    <source>
        <dbReference type="Proteomes" id="UP001498771"/>
    </source>
</evidence>
<dbReference type="Pfam" id="PF01267">
    <property type="entry name" value="F-actin_cap_A"/>
    <property type="match status" value="1"/>
</dbReference>
<accession>A0ABR1F444</accession>
<dbReference type="GeneID" id="90038315"/>
<name>A0ABR1F444_9ASCO</name>
<dbReference type="InterPro" id="IPR002189">
    <property type="entry name" value="CapZ_alpha"/>
</dbReference>
<dbReference type="PRINTS" id="PR00191">
    <property type="entry name" value="FACTINCAPA"/>
</dbReference>
<dbReference type="Gene3D" id="3.90.1150.210">
    <property type="entry name" value="F-actin capping protein, beta subunit"/>
    <property type="match status" value="1"/>
</dbReference>
<dbReference type="InterPro" id="IPR017865">
    <property type="entry name" value="F-actin_cap_asu_CS"/>
</dbReference>
<evidence type="ECO:0000313" key="7">
    <source>
        <dbReference type="EMBL" id="KAK7204610.1"/>
    </source>
</evidence>
<evidence type="ECO:0000256" key="2">
    <source>
        <dbReference type="ARBA" id="ARBA00014038"/>
    </source>
</evidence>
<dbReference type="PROSITE" id="PS00748">
    <property type="entry name" value="F_ACTIN_CAPPING_A_1"/>
    <property type="match status" value="1"/>
</dbReference>
<keyword evidence="3 6" id="KW-0117">Actin capping</keyword>
<dbReference type="PANTHER" id="PTHR10653">
    <property type="entry name" value="F-ACTIN-CAPPING PROTEIN SUBUNIT ALPHA"/>
    <property type="match status" value="1"/>
</dbReference>
<keyword evidence="8" id="KW-1185">Reference proteome</keyword>
<sequence>MSVSAKINAASAFLTDAPPGEIKDVYEDIKALVEDDEDVLDGLADAFEKYNLEQFVTVKVPGSDKTVVISRYNMLEDGGFYDAEVGKKFKLDHRSLKVSDVESYEGSESITSLTSEIKSYVLEHYPSPSSYGVFESPDGTLAVVIVGNKYSPHNFWNGRWRSSYVVDQSSKSITGTIALDVHYYEDGNVRLTTSKPISTSYTSTAGIAKAIAAAERGYQEDINREFAGLSDGAFKSLRRQLPVTRSKIEWGKSIGAYRLGQDIGGGRSK</sequence>
<dbReference type="Proteomes" id="UP001498771">
    <property type="component" value="Unassembled WGS sequence"/>
</dbReference>
<dbReference type="EMBL" id="JBBJBU010000007">
    <property type="protein sequence ID" value="KAK7204610.1"/>
    <property type="molecule type" value="Genomic_DNA"/>
</dbReference>
<comment type="function">
    <text evidence="5 6">F-actin-capping proteins bind in a Ca(2+)-independent manner to the fast growing ends of actin filaments (barbed end) thereby blocking the exchange of subunits at these ends. Unlike other capping proteins (such as gelsolin and severin), these proteins do not sever actin filaments.</text>
</comment>
<comment type="similarity">
    <text evidence="1 6">Belongs to the F-actin-capping protein alpha subunit family.</text>
</comment>
<comment type="subunit">
    <text evidence="6">Heterodimer of an alpha and a beta subunit.</text>
</comment>
<keyword evidence="4 6" id="KW-0009">Actin-binding</keyword>